<dbReference type="GO" id="GO:0017000">
    <property type="term" value="P:antibiotic biosynthetic process"/>
    <property type="evidence" value="ECO:0007669"/>
    <property type="project" value="UniProtKB-ARBA"/>
</dbReference>
<keyword evidence="3 7" id="KW-0808">Transferase</keyword>
<evidence type="ECO:0000256" key="2">
    <source>
        <dbReference type="ARBA" id="ARBA00022676"/>
    </source>
</evidence>
<reference evidence="7 8" key="1">
    <citation type="submission" date="2019-06" db="EMBL/GenBank/DDBJ databases">
        <title>Whole genome shotgun sequence of Streptomyces cacaoi subsp. cacaoi NBRC 12748.</title>
        <authorList>
            <person name="Hosoyama A."/>
            <person name="Uohara A."/>
            <person name="Ohji S."/>
            <person name="Ichikawa N."/>
        </authorList>
    </citation>
    <scope>NUCLEOTIDE SEQUENCE [LARGE SCALE GENOMIC DNA]</scope>
    <source>
        <strain evidence="7 8">NBRC 12748</strain>
    </source>
</reference>
<dbReference type="Pfam" id="PF06722">
    <property type="entry name" value="EryCIII-like_C"/>
    <property type="match status" value="1"/>
</dbReference>
<dbReference type="Gene3D" id="3.40.50.2000">
    <property type="entry name" value="Glycogen Phosphorylase B"/>
    <property type="match status" value="2"/>
</dbReference>
<dbReference type="PANTHER" id="PTHR48050:SF13">
    <property type="entry name" value="STEROL 3-BETA-GLUCOSYLTRANSFERASE UGT80A2"/>
    <property type="match status" value="1"/>
</dbReference>
<evidence type="ECO:0000313" key="8">
    <source>
        <dbReference type="Proteomes" id="UP000319210"/>
    </source>
</evidence>
<dbReference type="InterPro" id="IPR010610">
    <property type="entry name" value="EryCIII-like_C"/>
</dbReference>
<comment type="similarity">
    <text evidence="1">Belongs to the glycosyltransferase 28 family.</text>
</comment>
<dbReference type="RefSeq" id="WP_086816502.1">
    <property type="nucleotide sequence ID" value="NZ_BJMM01000033.1"/>
</dbReference>
<dbReference type="InterPro" id="IPR048284">
    <property type="entry name" value="EryCIII-like_N"/>
</dbReference>
<dbReference type="InterPro" id="IPR050426">
    <property type="entry name" value="Glycosyltransferase_28"/>
</dbReference>
<dbReference type="OrthoDB" id="3863369at2"/>
<organism evidence="7 8">
    <name type="scientific">Streptomyces cacaoi</name>
    <dbReference type="NCBI Taxonomy" id="1898"/>
    <lineage>
        <taxon>Bacteria</taxon>
        <taxon>Bacillati</taxon>
        <taxon>Actinomycetota</taxon>
        <taxon>Actinomycetes</taxon>
        <taxon>Kitasatosporales</taxon>
        <taxon>Streptomycetaceae</taxon>
        <taxon>Streptomyces</taxon>
    </lineage>
</organism>
<accession>A0A4Y3R9R4</accession>
<proteinExistence type="inferred from homology"/>
<evidence type="ECO:0000259" key="6">
    <source>
        <dbReference type="Pfam" id="PF21036"/>
    </source>
</evidence>
<dbReference type="InterPro" id="IPR002213">
    <property type="entry name" value="UDP_glucos_trans"/>
</dbReference>
<evidence type="ECO:0000256" key="1">
    <source>
        <dbReference type="ARBA" id="ARBA00006962"/>
    </source>
</evidence>
<evidence type="ECO:0000313" key="7">
    <source>
        <dbReference type="EMBL" id="GEB52560.1"/>
    </source>
</evidence>
<comment type="caution">
    <text evidence="7">The sequence shown here is derived from an EMBL/GenBank/DDBJ whole genome shotgun (WGS) entry which is preliminary data.</text>
</comment>
<protein>
    <submittedName>
        <fullName evidence="7">Glycosyl transferase</fullName>
    </submittedName>
</protein>
<dbReference type="CDD" id="cd03784">
    <property type="entry name" value="GT1_Gtf-like"/>
    <property type="match status" value="1"/>
</dbReference>
<dbReference type="PANTHER" id="PTHR48050">
    <property type="entry name" value="STEROL 3-BETA-GLUCOSYLTRANSFERASE"/>
    <property type="match status" value="1"/>
</dbReference>
<gene>
    <name evidence="7" type="ORF">SCA03_51110</name>
</gene>
<feature type="domain" description="Erythromycin biosynthesis protein CIII-like C-terminal" evidence="5">
    <location>
        <begin position="233"/>
        <end position="373"/>
    </location>
</feature>
<keyword evidence="2" id="KW-0328">Glycosyltransferase</keyword>
<dbReference type="SUPFAM" id="SSF53756">
    <property type="entry name" value="UDP-Glycosyltransferase/glycogen phosphorylase"/>
    <property type="match status" value="1"/>
</dbReference>
<dbReference type="AlphaFoldDB" id="A0A4Y3R9R4"/>
<keyword evidence="8" id="KW-1185">Reference proteome</keyword>
<dbReference type="GO" id="GO:0008194">
    <property type="term" value="F:UDP-glycosyltransferase activity"/>
    <property type="evidence" value="ECO:0007669"/>
    <property type="project" value="InterPro"/>
</dbReference>
<evidence type="ECO:0000256" key="4">
    <source>
        <dbReference type="SAM" id="MobiDB-lite"/>
    </source>
</evidence>
<dbReference type="EMBL" id="BJMM01000033">
    <property type="protein sequence ID" value="GEB52560.1"/>
    <property type="molecule type" value="Genomic_DNA"/>
</dbReference>
<dbReference type="Proteomes" id="UP000319210">
    <property type="component" value="Unassembled WGS sequence"/>
</dbReference>
<dbReference type="FunFam" id="3.40.50.2000:FF:000072">
    <property type="entry name" value="Glycosyl transferase"/>
    <property type="match status" value="1"/>
</dbReference>
<feature type="domain" description="Erythromycin biosynthesis protein CIII-like N-terminal" evidence="6">
    <location>
        <begin position="22"/>
        <end position="219"/>
    </location>
</feature>
<name>A0A4Y3R9R4_STRCI</name>
<feature type="region of interest" description="Disordered" evidence="4">
    <location>
        <begin position="66"/>
        <end position="85"/>
    </location>
</feature>
<dbReference type="GO" id="GO:0016758">
    <property type="term" value="F:hexosyltransferase activity"/>
    <property type="evidence" value="ECO:0007669"/>
    <property type="project" value="UniProtKB-ARBA"/>
</dbReference>
<evidence type="ECO:0000259" key="5">
    <source>
        <dbReference type="Pfam" id="PF06722"/>
    </source>
</evidence>
<evidence type="ECO:0000256" key="3">
    <source>
        <dbReference type="ARBA" id="ARBA00022679"/>
    </source>
</evidence>
<sequence>MRVLFAGPPFFGLLYPMVPLAQALRAAGHDVLVGTCGAAVQRTREAGLLAADCAPGLDPDARYARMEKQRRGRPPSPGEAGAPAKGRGFSFFSDDMADRMVEFGRAWQPDLVVHTPNGVVGQLVAARLGIPSVLHAVGFGHTGAHVGMMNDALADAYTRHGLDGPAPLAAWLDVAPPSMSTNREPRRWFMRYVPYNGGAALPDWLLAPRERPRVTVTLGTVQPVVDGISPLARVVEAARESDAEFVLALGGTDLSALGELPGNVRPVPWIPLGALLDASDAVVHHGGAGTTLTALDSGLPQIVLGQGADRPANAAAVHARGCGLVPDGPEGLTPALVARLLTDEGLARAARETAEEMATVPSPAETVGRLTQLALIRRPAGPAPAHGSPA</sequence>
<dbReference type="Pfam" id="PF21036">
    <property type="entry name" value="EryCIII-like_N"/>
    <property type="match status" value="1"/>
</dbReference>